<dbReference type="Proteomes" id="UP001172680">
    <property type="component" value="Unassembled WGS sequence"/>
</dbReference>
<sequence length="63" mass="7216">MSSGQGQWKNRYEFDTPVLHVEKTPGKDNHPTSAEARKLMHRFKEADVERLMDEAEKDATPSS</sequence>
<proteinExistence type="predicted"/>
<protein>
    <submittedName>
        <fullName evidence="1">Uncharacterized protein</fullName>
    </submittedName>
</protein>
<gene>
    <name evidence="1" type="ORF">H2199_001581</name>
</gene>
<dbReference type="EMBL" id="JAPDRP010000004">
    <property type="protein sequence ID" value="KAJ9647806.1"/>
    <property type="molecule type" value="Genomic_DNA"/>
</dbReference>
<organism evidence="1 2">
    <name type="scientific">Coniosporium tulheliwenetii</name>
    <dbReference type="NCBI Taxonomy" id="3383036"/>
    <lineage>
        <taxon>Eukaryota</taxon>
        <taxon>Fungi</taxon>
        <taxon>Dikarya</taxon>
        <taxon>Ascomycota</taxon>
        <taxon>Pezizomycotina</taxon>
        <taxon>Dothideomycetes</taxon>
        <taxon>Dothideomycetes incertae sedis</taxon>
        <taxon>Coniosporium</taxon>
    </lineage>
</organism>
<accession>A0ACC2ZJR9</accession>
<reference evidence="1" key="1">
    <citation type="submission" date="2022-10" db="EMBL/GenBank/DDBJ databases">
        <title>Culturing micro-colonial fungi from biological soil crusts in the Mojave desert and describing Neophaeococcomyces mojavensis, and introducing the new genera and species Taxawa tesnikishii.</title>
        <authorList>
            <person name="Kurbessoian T."/>
            <person name="Stajich J.E."/>
        </authorList>
    </citation>
    <scope>NUCLEOTIDE SEQUENCE</scope>
    <source>
        <strain evidence="1">JES_115</strain>
    </source>
</reference>
<evidence type="ECO:0000313" key="1">
    <source>
        <dbReference type="EMBL" id="KAJ9647806.1"/>
    </source>
</evidence>
<name>A0ACC2ZJR9_9PEZI</name>
<keyword evidence="2" id="KW-1185">Reference proteome</keyword>
<comment type="caution">
    <text evidence="1">The sequence shown here is derived from an EMBL/GenBank/DDBJ whole genome shotgun (WGS) entry which is preliminary data.</text>
</comment>
<evidence type="ECO:0000313" key="2">
    <source>
        <dbReference type="Proteomes" id="UP001172680"/>
    </source>
</evidence>